<name>A0A1V0SIS5_9VIRU</name>
<gene>
    <name evidence="1" type="ORF">Klosneuvirus_1_401</name>
</gene>
<organism evidence="1">
    <name type="scientific">Klosneuvirus KNV1</name>
    <dbReference type="NCBI Taxonomy" id="1977640"/>
    <lineage>
        <taxon>Viruses</taxon>
        <taxon>Varidnaviria</taxon>
        <taxon>Bamfordvirae</taxon>
        <taxon>Nucleocytoviricota</taxon>
        <taxon>Megaviricetes</taxon>
        <taxon>Imitervirales</taxon>
        <taxon>Mimiviridae</taxon>
        <taxon>Klosneuvirinae</taxon>
        <taxon>Klosneuvirus</taxon>
    </lineage>
</organism>
<protein>
    <submittedName>
        <fullName evidence="1">Uncharacterized protein</fullName>
    </submittedName>
</protein>
<proteinExistence type="predicted"/>
<reference evidence="1" key="1">
    <citation type="journal article" date="2017" name="Science">
        <title>Giant viruses with an expanded complement of translation system components.</title>
        <authorList>
            <person name="Schulz F."/>
            <person name="Yutin N."/>
            <person name="Ivanova N.N."/>
            <person name="Ortega D.R."/>
            <person name="Lee T.K."/>
            <person name="Vierheilig J."/>
            <person name="Daims H."/>
            <person name="Horn M."/>
            <person name="Wagner M."/>
            <person name="Jensen G.J."/>
            <person name="Kyrpides N.C."/>
            <person name="Koonin E.V."/>
            <person name="Woyke T."/>
        </authorList>
    </citation>
    <scope>NUCLEOTIDE SEQUENCE</scope>
    <source>
        <strain evidence="1">KNV1</strain>
    </source>
</reference>
<sequence>MNNNYIVLLVALICGVLLLSVPMKCTGLSGVEGFHTYYSYFKQYCPSVSMRSRESCAKCQNGGWCEKNGRGRCISGSSDGPFFSEDCDKYTYADTNVYYPNSSYYPVALTKTFFPKSEKSIRSQYRWNKLPIYPVN</sequence>
<dbReference type="EMBL" id="KY684108">
    <property type="protein sequence ID" value="ARF11544.1"/>
    <property type="molecule type" value="Genomic_DNA"/>
</dbReference>
<accession>A0A1V0SIS5</accession>
<evidence type="ECO:0000313" key="1">
    <source>
        <dbReference type="EMBL" id="ARF11544.1"/>
    </source>
</evidence>